<keyword evidence="2" id="KW-1185">Reference proteome</keyword>
<proteinExistence type="predicted"/>
<reference evidence="1 2" key="1">
    <citation type="submission" date="2017-02" db="EMBL/GenBank/DDBJ databases">
        <title>Acinetobacter sp. ANC 4945, whole genome shotgun sequencing project.</title>
        <authorList>
            <person name="Radolfova-Krizova L."/>
            <person name="Al Atrouni A."/>
            <person name="Nemec A."/>
        </authorList>
    </citation>
    <scope>NUCLEOTIDE SEQUENCE [LARGE SCALE GENOMIC DNA]</scope>
    <source>
        <strain evidence="1 2">ANC 4945</strain>
    </source>
</reference>
<accession>A0A1T1H5A5</accession>
<organism evidence="1 2">
    <name type="scientific">Acinetobacter amyesii</name>
    <dbReference type="NCBI Taxonomy" id="2942470"/>
    <lineage>
        <taxon>Bacteria</taxon>
        <taxon>Pseudomonadati</taxon>
        <taxon>Pseudomonadota</taxon>
        <taxon>Gammaproteobacteria</taxon>
        <taxon>Moraxellales</taxon>
        <taxon>Moraxellaceae</taxon>
        <taxon>Acinetobacter</taxon>
    </lineage>
</organism>
<comment type="caution">
    <text evidence="1">The sequence shown here is derived from an EMBL/GenBank/DDBJ whole genome shotgun (WGS) entry which is preliminary data.</text>
</comment>
<evidence type="ECO:0000313" key="2">
    <source>
        <dbReference type="Proteomes" id="UP000191160"/>
    </source>
</evidence>
<gene>
    <name evidence="1" type="ORF">B1202_05205</name>
</gene>
<dbReference type="EMBL" id="MVKX01000002">
    <property type="protein sequence ID" value="OOV85014.1"/>
    <property type="molecule type" value="Genomic_DNA"/>
</dbReference>
<name>A0A1T1H5A5_9GAMM</name>
<protein>
    <submittedName>
        <fullName evidence="1">Uncharacterized protein</fullName>
    </submittedName>
</protein>
<evidence type="ECO:0000313" key="1">
    <source>
        <dbReference type="EMBL" id="OOV85014.1"/>
    </source>
</evidence>
<dbReference type="AlphaFoldDB" id="A0A1T1H5A5"/>
<dbReference type="Proteomes" id="UP000191160">
    <property type="component" value="Unassembled WGS sequence"/>
</dbReference>
<sequence>MCDVIQKFKKMLKIQCQINTAENQIIASSEYGNIHYILPFESLPQLETYDFIVWGFLPIAMRLGIPLHVDGPISIQTLHSAREVSTVWAAWLPDLYQPVMLSAASIIQTPPANQPTQNLSFFSGGIDSTYSTYKAFLENGQDSDCLTVHGMDYKFDDHEKFQALMDQTHSFRSQVFKQSRVVKTDAYALYSKYGCNPKGSHVTHIFSLFSCASIFEHYQQYRISADYRLDQQLFVHPYGSNTASNRLMKNRSGVLITLDDDVTRSQKTAFLSQSNLDLQTLSICVDYRARPKNCGQCSKCMRTKAMFYATSPEIPDIFLDQRFEKKWDQSIPLSSKINRAFLIDILSAVEKSSQQQQFPDYATLKVKVEAASKRAAINPFYGMKIKDVLRTIIKIIFGSNPR</sequence>